<keyword evidence="2" id="KW-1185">Reference proteome</keyword>
<dbReference type="HOGENOM" id="CLU_459271_0_0_1"/>
<reference evidence="1 2" key="1">
    <citation type="submission" date="2014-02" db="EMBL/GenBank/DDBJ databases">
        <title>The genome sequence of Colletotrichum fioriniae PJ7.</title>
        <authorList>
            <person name="Baroncelli R."/>
            <person name="Thon M.R."/>
        </authorList>
    </citation>
    <scope>NUCLEOTIDE SEQUENCE [LARGE SCALE GENOMIC DNA]</scope>
    <source>
        <strain evidence="1 2">PJ7</strain>
    </source>
</reference>
<dbReference type="KEGG" id="cfj:CFIO01_00209"/>
<protein>
    <submittedName>
        <fullName evidence="1">Uncharacterized protein</fullName>
    </submittedName>
</protein>
<dbReference type="OrthoDB" id="10458459at2759"/>
<sequence>MWDSFEDELTEGNTIKLGDESCDLRLIMAKRPLAPRHLPCEPEATRRSQWEIIVQSDIFTRASTFFSQIFQDKDKRLIDGYTNKGTMWLGDDVFGSMVVLLAIVHGRPPHLVPPTVSTEEFRSLLEHAEKYGLLHHLVPHLKRWMPDESGRKLLISGGDIVKTAWAAREIGSVDIYHEKVIELAIRIPLTGRLPPNVEEPEWNKLYGKIFGDAKKFHDYALLAIRKRLLKYEYDASKDRGCVITHATKEDSQKCNSKIKESFKETVESVGCGFDSFIKDEPVECSKYHGRILPVLETYCTTLRGHEICDPFRKMQDTSRGGLWPQLDENSNLLDSVIVELPVDQPINLCNDDSTPSHSFNVGGNLFQNPDMGVTATVSLEILAETSEGFGKHHRLFSEYTERLANYAVDLVLILFDIAHGTELYVPNKASILIKVPQLKKDSVADLCDLIGIAENLGLGHLLGPYLEHWMPAQYDKNNIKASLVDVAAWLAWKIGAEHLYGDMIDHLAFICKLDKLGNVIRPESRGEPIIQQALHRSDKDNAEVPANVASVRKERLEEVIRELRDAISLGNSGQGCIANNVPEDERGKCTNANT</sequence>
<comment type="caution">
    <text evidence="1">The sequence shown here is derived from an EMBL/GenBank/DDBJ whole genome shotgun (WGS) entry which is preliminary data.</text>
</comment>
<name>A0A010RK15_9PEZI</name>
<proteinExistence type="predicted"/>
<dbReference type="EMBL" id="JARH01000655">
    <property type="protein sequence ID" value="EXF78214.1"/>
    <property type="molecule type" value="Genomic_DNA"/>
</dbReference>
<evidence type="ECO:0000313" key="2">
    <source>
        <dbReference type="Proteomes" id="UP000020467"/>
    </source>
</evidence>
<accession>A0A010RK15</accession>
<organism evidence="1 2">
    <name type="scientific">Colletotrichum fioriniae PJ7</name>
    <dbReference type="NCBI Taxonomy" id="1445577"/>
    <lineage>
        <taxon>Eukaryota</taxon>
        <taxon>Fungi</taxon>
        <taxon>Dikarya</taxon>
        <taxon>Ascomycota</taxon>
        <taxon>Pezizomycotina</taxon>
        <taxon>Sordariomycetes</taxon>
        <taxon>Hypocreomycetidae</taxon>
        <taxon>Glomerellales</taxon>
        <taxon>Glomerellaceae</taxon>
        <taxon>Colletotrichum</taxon>
        <taxon>Colletotrichum acutatum species complex</taxon>
    </lineage>
</organism>
<dbReference type="Proteomes" id="UP000020467">
    <property type="component" value="Unassembled WGS sequence"/>
</dbReference>
<gene>
    <name evidence="1" type="ORF">CFIO01_00209</name>
</gene>
<dbReference type="AlphaFoldDB" id="A0A010RK15"/>
<evidence type="ECO:0000313" key="1">
    <source>
        <dbReference type="EMBL" id="EXF78214.1"/>
    </source>
</evidence>